<evidence type="ECO:0000313" key="5">
    <source>
        <dbReference type="Proteomes" id="UP000480929"/>
    </source>
</evidence>
<feature type="transmembrane region" description="Helical" evidence="1">
    <location>
        <begin position="259"/>
        <end position="281"/>
    </location>
</feature>
<feature type="transmembrane region" description="Helical" evidence="1">
    <location>
        <begin position="200"/>
        <end position="220"/>
    </location>
</feature>
<evidence type="ECO:0000313" key="2">
    <source>
        <dbReference type="EMBL" id="MSA90735.1"/>
    </source>
</evidence>
<name>A0A6N7SAT1_9FIRM</name>
<organism evidence="2 4">
    <name type="scientific">Holdemania massiliensis</name>
    <dbReference type="NCBI Taxonomy" id="1468449"/>
    <lineage>
        <taxon>Bacteria</taxon>
        <taxon>Bacillati</taxon>
        <taxon>Bacillota</taxon>
        <taxon>Erysipelotrichia</taxon>
        <taxon>Erysipelotrichales</taxon>
        <taxon>Erysipelotrichaceae</taxon>
        <taxon>Holdemania</taxon>
    </lineage>
</organism>
<dbReference type="OrthoDB" id="138672at2"/>
<keyword evidence="1" id="KW-0472">Membrane</keyword>
<feature type="transmembrane region" description="Helical" evidence="1">
    <location>
        <begin position="487"/>
        <end position="508"/>
    </location>
</feature>
<reference evidence="4 5" key="1">
    <citation type="journal article" date="2019" name="Nat. Med.">
        <title>A library of human gut bacterial isolates paired with longitudinal multiomics data enables mechanistic microbiome research.</title>
        <authorList>
            <person name="Poyet M."/>
            <person name="Groussin M."/>
            <person name="Gibbons S.M."/>
            <person name="Avila-Pacheco J."/>
            <person name="Jiang X."/>
            <person name="Kearney S.M."/>
            <person name="Perrotta A.R."/>
            <person name="Berdy B."/>
            <person name="Zhao S."/>
            <person name="Lieberman T.D."/>
            <person name="Swanson P.K."/>
            <person name="Smith M."/>
            <person name="Roesemann S."/>
            <person name="Alexander J.E."/>
            <person name="Rich S.A."/>
            <person name="Livny J."/>
            <person name="Vlamakis H."/>
            <person name="Clish C."/>
            <person name="Bullock K."/>
            <person name="Deik A."/>
            <person name="Scott J."/>
            <person name="Pierce K.A."/>
            <person name="Xavier R.J."/>
            <person name="Alm E.J."/>
        </authorList>
    </citation>
    <scope>NUCLEOTIDE SEQUENCE [LARGE SCALE GENOMIC DNA]</scope>
    <source>
        <strain evidence="2 4">BIOML-A4</strain>
        <strain evidence="3 5">BIOML-A5</strain>
    </source>
</reference>
<feature type="transmembrane region" description="Helical" evidence="1">
    <location>
        <begin position="80"/>
        <end position="100"/>
    </location>
</feature>
<dbReference type="Pfam" id="PF16949">
    <property type="entry name" value="ABC_tran_2"/>
    <property type="match status" value="1"/>
</dbReference>
<feature type="transmembrane region" description="Helical" evidence="1">
    <location>
        <begin position="318"/>
        <end position="344"/>
    </location>
</feature>
<feature type="transmembrane region" description="Helical" evidence="1">
    <location>
        <begin position="367"/>
        <end position="391"/>
    </location>
</feature>
<keyword evidence="1" id="KW-0812">Transmembrane</keyword>
<dbReference type="InterPro" id="IPR031599">
    <property type="entry name" value="ABC_tran_2"/>
</dbReference>
<keyword evidence="5" id="KW-1185">Reference proteome</keyword>
<protein>
    <submittedName>
        <fullName evidence="2">Uncharacterized protein</fullName>
    </submittedName>
</protein>
<evidence type="ECO:0000256" key="1">
    <source>
        <dbReference type="SAM" id="Phobius"/>
    </source>
</evidence>
<dbReference type="AlphaFoldDB" id="A0A6N7SAT1"/>
<sequence>MKSLVINRWKRSSWSLRIMNRSFVLFRLSLKQLIWQMVRTFGGRKKFSPVLILLAASLLIGLSGLYSWSMIAGVPESMNLLIPLSILSAAFGLILVFGFYHAQGYLFDFRDYDLLFSMPLSRRQILMSKLIALIAMMLLYSAFLTLPMMVLFQLHYAMPLTFLLYGLIGQLFLPLIPMTVACLAAVLVRLISSRVKHPVLIRNLLSLGMVIGLMAVMTLFQSQTGQAQDVGALIRPIQTGLAPVYWLTMAMMQGSFGELLKLIGASSLVLLLFLAAIAPLWNTLNQKARMTSAQAGGRMKVQSSSMNAALFRRELRRYFASTSLVMNTLVGPVMVALCAVMLAVQKDLMVQLMLESGMDFSAFADPVAMLLLAVCLFCGMICPVTATSISLEGKNFWIVRSLPIPAGRYLGAKLALDLALNIPVSWLSILILSVVYHFSLLTVVLLLTLTLLAILCSGLFGLIINLHFPRFDFDREIVVVKQSLSTMITVLAGMGVSFLILAVLLFWAPLESSLMMMVIALVLILLATGMGIYLIRRGEALLSKLSGV</sequence>
<feature type="transmembrane region" description="Helical" evidence="1">
    <location>
        <begin position="162"/>
        <end position="188"/>
    </location>
</feature>
<comment type="caution">
    <text evidence="2">The sequence shown here is derived from an EMBL/GenBank/DDBJ whole genome shotgun (WGS) entry which is preliminary data.</text>
</comment>
<accession>A0A6N7SAT1</accession>
<evidence type="ECO:0000313" key="3">
    <source>
        <dbReference type="EMBL" id="MSC34465.1"/>
    </source>
</evidence>
<feature type="transmembrane region" description="Helical" evidence="1">
    <location>
        <begin position="47"/>
        <end position="68"/>
    </location>
</feature>
<dbReference type="EMBL" id="WKPJ01000033">
    <property type="protein sequence ID" value="MSA90735.1"/>
    <property type="molecule type" value="Genomic_DNA"/>
</dbReference>
<evidence type="ECO:0000313" key="4">
    <source>
        <dbReference type="Proteomes" id="UP000433575"/>
    </source>
</evidence>
<dbReference type="Proteomes" id="UP000480929">
    <property type="component" value="Unassembled WGS sequence"/>
</dbReference>
<feature type="transmembrane region" description="Helical" evidence="1">
    <location>
        <begin position="514"/>
        <end position="535"/>
    </location>
</feature>
<gene>
    <name evidence="3" type="ORF">GKD88_15170</name>
    <name evidence="2" type="ORF">GKE08_15500</name>
</gene>
<feature type="transmembrane region" description="Helical" evidence="1">
    <location>
        <begin position="444"/>
        <end position="466"/>
    </location>
</feature>
<dbReference type="Proteomes" id="UP000433575">
    <property type="component" value="Unassembled WGS sequence"/>
</dbReference>
<proteinExistence type="predicted"/>
<feature type="transmembrane region" description="Helical" evidence="1">
    <location>
        <begin position="418"/>
        <end position="438"/>
    </location>
</feature>
<dbReference type="EMBL" id="WKPI01000035">
    <property type="protein sequence ID" value="MSC34465.1"/>
    <property type="molecule type" value="Genomic_DNA"/>
</dbReference>
<keyword evidence="1" id="KW-1133">Transmembrane helix</keyword>
<feature type="transmembrane region" description="Helical" evidence="1">
    <location>
        <begin position="130"/>
        <end position="156"/>
    </location>
</feature>